<name>A0A246FIR6_9BACT</name>
<protein>
    <submittedName>
        <fullName evidence="1">Uncharacterized protein</fullName>
    </submittedName>
</protein>
<comment type="caution">
    <text evidence="1">The sequence shown here is derived from an EMBL/GenBank/DDBJ whole genome shotgun (WGS) entry which is preliminary data.</text>
</comment>
<gene>
    <name evidence="1" type="ORF">CDA63_14115</name>
</gene>
<keyword evidence="2" id="KW-1185">Reference proteome</keyword>
<accession>A0A246FIR6</accession>
<dbReference type="AlphaFoldDB" id="A0A246FIR6"/>
<reference evidence="1 2" key="1">
    <citation type="submission" date="2017-06" db="EMBL/GenBank/DDBJ databases">
        <title>Hymenobacter amundsenii sp. nov. isolated from regoliths in Antarctica.</title>
        <authorList>
            <person name="Sedlacek I."/>
            <person name="Kralova S."/>
            <person name="Pantucek R."/>
            <person name="Svec P."/>
            <person name="Holochova P."/>
            <person name="Stankova E."/>
            <person name="Vrbovska V."/>
            <person name="Busse H.-J."/>
        </authorList>
    </citation>
    <scope>NUCLEOTIDE SEQUENCE [LARGE SCALE GENOMIC DNA]</scope>
    <source>
        <strain evidence="1 2">CCM 8682</strain>
    </source>
</reference>
<dbReference type="EMBL" id="NIRR01000025">
    <property type="protein sequence ID" value="OWP62422.1"/>
    <property type="molecule type" value="Genomic_DNA"/>
</dbReference>
<evidence type="ECO:0000313" key="1">
    <source>
        <dbReference type="EMBL" id="OWP62422.1"/>
    </source>
</evidence>
<dbReference type="Proteomes" id="UP000197277">
    <property type="component" value="Unassembled WGS sequence"/>
</dbReference>
<proteinExistence type="predicted"/>
<sequence length="108" mass="12244">MYASTYLYRMALNSGVLVVKIDVLNACAPAFLRDDKLIKSLQELRIQFIGLLSKESIPAEAVKTYKLFIEVIGNRPDVVDIQCKPIIVDWNDKVCKCAPVREKYPEPV</sequence>
<organism evidence="1 2">
    <name type="scientific">Hymenobacter amundsenii</name>
    <dbReference type="NCBI Taxonomy" id="2006685"/>
    <lineage>
        <taxon>Bacteria</taxon>
        <taxon>Pseudomonadati</taxon>
        <taxon>Bacteroidota</taxon>
        <taxon>Cytophagia</taxon>
        <taxon>Cytophagales</taxon>
        <taxon>Hymenobacteraceae</taxon>
        <taxon>Hymenobacter</taxon>
    </lineage>
</organism>
<evidence type="ECO:0000313" key="2">
    <source>
        <dbReference type="Proteomes" id="UP000197277"/>
    </source>
</evidence>